<evidence type="ECO:0000256" key="5">
    <source>
        <dbReference type="ARBA" id="ARBA00022679"/>
    </source>
</evidence>
<evidence type="ECO:0000256" key="9">
    <source>
        <dbReference type="ARBA" id="ARBA00023136"/>
    </source>
</evidence>
<dbReference type="InterPro" id="IPR005467">
    <property type="entry name" value="His_kinase_dom"/>
</dbReference>
<dbReference type="InterPro" id="IPR050428">
    <property type="entry name" value="TCS_sensor_his_kinase"/>
</dbReference>
<comment type="catalytic activity">
    <reaction evidence="1">
        <text>ATP + protein L-histidine = ADP + protein N-phospho-L-histidine.</text>
        <dbReference type="EC" id="2.7.13.3"/>
    </reaction>
</comment>
<dbReference type="SMART" id="SM00388">
    <property type="entry name" value="HisKA"/>
    <property type="match status" value="1"/>
</dbReference>
<keyword evidence="5" id="KW-0808">Transferase</keyword>
<evidence type="ECO:0000256" key="10">
    <source>
        <dbReference type="SAM" id="Phobius"/>
    </source>
</evidence>
<dbReference type="EMBL" id="JACOFV010000013">
    <property type="protein sequence ID" value="MBC3863233.1"/>
    <property type="molecule type" value="Genomic_DNA"/>
</dbReference>
<evidence type="ECO:0000256" key="8">
    <source>
        <dbReference type="ARBA" id="ARBA00022989"/>
    </source>
</evidence>
<keyword evidence="8 10" id="KW-1133">Transmembrane helix</keyword>
<dbReference type="PROSITE" id="PS50109">
    <property type="entry name" value="HIS_KIN"/>
    <property type="match status" value="1"/>
</dbReference>
<dbReference type="Pfam" id="PF00512">
    <property type="entry name" value="HisKA"/>
    <property type="match status" value="1"/>
</dbReference>
<evidence type="ECO:0000256" key="3">
    <source>
        <dbReference type="ARBA" id="ARBA00012438"/>
    </source>
</evidence>
<keyword evidence="13" id="KW-1185">Reference proteome</keyword>
<dbReference type="SUPFAM" id="SSF47384">
    <property type="entry name" value="Homodimeric domain of signal transducing histidine kinase"/>
    <property type="match status" value="1"/>
</dbReference>
<dbReference type="InterPro" id="IPR036890">
    <property type="entry name" value="HATPase_C_sf"/>
</dbReference>
<dbReference type="InterPro" id="IPR004358">
    <property type="entry name" value="Sig_transdc_His_kin-like_C"/>
</dbReference>
<dbReference type="PANTHER" id="PTHR45436">
    <property type="entry name" value="SENSOR HISTIDINE KINASE YKOH"/>
    <property type="match status" value="1"/>
</dbReference>
<keyword evidence="4" id="KW-0597">Phosphoprotein</keyword>
<dbReference type="SMART" id="SM00387">
    <property type="entry name" value="HATPase_c"/>
    <property type="match status" value="1"/>
</dbReference>
<dbReference type="EC" id="2.7.13.3" evidence="3"/>
<accession>A0A923KPV5</accession>
<evidence type="ECO:0000313" key="13">
    <source>
        <dbReference type="Proteomes" id="UP000634011"/>
    </source>
</evidence>
<keyword evidence="7 12" id="KW-0418">Kinase</keyword>
<keyword evidence="9 10" id="KW-0472">Membrane</keyword>
<evidence type="ECO:0000256" key="2">
    <source>
        <dbReference type="ARBA" id="ARBA00004370"/>
    </source>
</evidence>
<feature type="transmembrane region" description="Helical" evidence="10">
    <location>
        <begin position="12"/>
        <end position="32"/>
    </location>
</feature>
<dbReference type="SUPFAM" id="SSF55874">
    <property type="entry name" value="ATPase domain of HSP90 chaperone/DNA topoisomerase II/histidine kinase"/>
    <property type="match status" value="1"/>
</dbReference>
<evidence type="ECO:0000313" key="12">
    <source>
        <dbReference type="EMBL" id="MBC3863233.1"/>
    </source>
</evidence>
<evidence type="ECO:0000256" key="7">
    <source>
        <dbReference type="ARBA" id="ARBA00022777"/>
    </source>
</evidence>
<feature type="domain" description="Histidine kinase" evidence="11">
    <location>
        <begin position="247"/>
        <end position="462"/>
    </location>
</feature>
<evidence type="ECO:0000256" key="1">
    <source>
        <dbReference type="ARBA" id="ARBA00000085"/>
    </source>
</evidence>
<dbReference type="PANTHER" id="PTHR45436:SF1">
    <property type="entry name" value="SENSOR PROTEIN QSEC"/>
    <property type="match status" value="1"/>
</dbReference>
<dbReference type="Gene3D" id="3.30.565.10">
    <property type="entry name" value="Histidine kinase-like ATPase, C-terminal domain"/>
    <property type="match status" value="1"/>
</dbReference>
<organism evidence="12 13">
    <name type="scientific">Undibacterium jejuense</name>
    <dbReference type="NCBI Taxonomy" id="1344949"/>
    <lineage>
        <taxon>Bacteria</taxon>
        <taxon>Pseudomonadati</taxon>
        <taxon>Pseudomonadota</taxon>
        <taxon>Betaproteobacteria</taxon>
        <taxon>Burkholderiales</taxon>
        <taxon>Oxalobacteraceae</taxon>
        <taxon>Undibacterium</taxon>
    </lineage>
</organism>
<reference evidence="12" key="1">
    <citation type="submission" date="2020-08" db="EMBL/GenBank/DDBJ databases">
        <title>Novel species isolated from subtropical streams in China.</title>
        <authorList>
            <person name="Lu H."/>
        </authorList>
    </citation>
    <scope>NUCLEOTIDE SEQUENCE</scope>
    <source>
        <strain evidence="12">KACC 12607</strain>
    </source>
</reference>
<dbReference type="Proteomes" id="UP000634011">
    <property type="component" value="Unassembled WGS sequence"/>
</dbReference>
<dbReference type="InterPro" id="IPR036097">
    <property type="entry name" value="HisK_dim/P_sf"/>
</dbReference>
<keyword evidence="6 10" id="KW-0812">Transmembrane</keyword>
<dbReference type="InterPro" id="IPR013727">
    <property type="entry name" value="2CSK_N"/>
</dbReference>
<protein>
    <recommendedName>
        <fullName evidence="3">histidine kinase</fullName>
        <ecNumber evidence="3">2.7.13.3</ecNumber>
    </recommendedName>
</protein>
<dbReference type="CDD" id="cd00082">
    <property type="entry name" value="HisKA"/>
    <property type="match status" value="1"/>
</dbReference>
<evidence type="ECO:0000256" key="4">
    <source>
        <dbReference type="ARBA" id="ARBA00022553"/>
    </source>
</evidence>
<name>A0A923KPV5_9BURK</name>
<dbReference type="Gene3D" id="1.10.287.130">
    <property type="match status" value="1"/>
</dbReference>
<dbReference type="CDD" id="cd00075">
    <property type="entry name" value="HATPase"/>
    <property type="match status" value="1"/>
</dbReference>
<dbReference type="Pfam" id="PF02518">
    <property type="entry name" value="HATPase_c"/>
    <property type="match status" value="1"/>
</dbReference>
<dbReference type="InterPro" id="IPR003594">
    <property type="entry name" value="HATPase_dom"/>
</dbReference>
<dbReference type="Pfam" id="PF08521">
    <property type="entry name" value="2CSK_N"/>
    <property type="match status" value="1"/>
</dbReference>
<evidence type="ECO:0000259" key="11">
    <source>
        <dbReference type="PROSITE" id="PS50109"/>
    </source>
</evidence>
<dbReference type="GO" id="GO:0000155">
    <property type="term" value="F:phosphorelay sensor kinase activity"/>
    <property type="evidence" value="ECO:0007669"/>
    <property type="project" value="InterPro"/>
</dbReference>
<dbReference type="InterPro" id="IPR003661">
    <property type="entry name" value="HisK_dim/P_dom"/>
</dbReference>
<dbReference type="RefSeq" id="WP_186913176.1">
    <property type="nucleotide sequence ID" value="NZ_JACOFV010000013.1"/>
</dbReference>
<dbReference type="AlphaFoldDB" id="A0A923KPV5"/>
<feature type="transmembrane region" description="Helical" evidence="10">
    <location>
        <begin position="171"/>
        <end position="190"/>
    </location>
</feature>
<evidence type="ECO:0000256" key="6">
    <source>
        <dbReference type="ARBA" id="ARBA00022692"/>
    </source>
</evidence>
<dbReference type="GO" id="GO:0005886">
    <property type="term" value="C:plasma membrane"/>
    <property type="evidence" value="ECO:0007669"/>
    <property type="project" value="TreeGrafter"/>
</dbReference>
<dbReference type="PRINTS" id="PR00344">
    <property type="entry name" value="BCTRLSENSOR"/>
</dbReference>
<comment type="subcellular location">
    <subcellularLocation>
        <location evidence="2">Membrane</location>
    </subcellularLocation>
</comment>
<comment type="caution">
    <text evidence="12">The sequence shown here is derived from an EMBL/GenBank/DDBJ whole genome shotgun (WGS) entry which is preliminary data.</text>
</comment>
<gene>
    <name evidence="12" type="ORF">H8K32_14090</name>
</gene>
<proteinExistence type="predicted"/>
<sequence length="462" mass="51467">MKLRVKSLKTQLALWVFLPTVLISFVDLLMGYHDADRIATLVQEQLLKGSARTISEQLEKVDDNYEIRIPPAAFELFSNEYKDHIYFTVRTGNGKLVAGNEELLPYTGTLQMEQGYYYLSTIRGEEVRVIAYEQMLANGVGNETSITQVAQTLNSHHAFRRSLFVRTIREHLILLAIVILGLMIALRWMMQPLIQFGELLMRRPTGSLESLSVDDTPSELQPVIFAINDYVTRLNKTLSSYEQFVANTAHQLRTSFSIINSQVDFAKRNPTNGVQQQQVLADIKSTIASGSKVINQLLILAAAEQNQSNASQGKLLNVSEVVKQVVVDMALLAQQKELDLGIDTLDESICLRGSPYLLRELIANLVDNAIQHIHAGGMITLTLVLEDQQAVLRVIDNGPGIAPEHREKVFERFYRVNEEKSNSSGLGLAIAKSICDSLSASIRLTGVDQGSGLQVEVRFPAQ</sequence>